<dbReference type="PANTHER" id="PTHR18901:SF38">
    <property type="entry name" value="PSEUDOURIDINE-5'-PHOSPHATASE"/>
    <property type="match status" value="1"/>
</dbReference>
<feature type="region of interest" description="Disordered" evidence="1">
    <location>
        <begin position="1074"/>
        <end position="1093"/>
    </location>
</feature>
<evidence type="ECO:0008006" key="4">
    <source>
        <dbReference type="Google" id="ProtNLM"/>
    </source>
</evidence>
<dbReference type="STRING" id="2018661.A0A2A2JJB9"/>
<organism evidence="2 3">
    <name type="scientific">Diploscapter pachys</name>
    <dbReference type="NCBI Taxonomy" id="2018661"/>
    <lineage>
        <taxon>Eukaryota</taxon>
        <taxon>Metazoa</taxon>
        <taxon>Ecdysozoa</taxon>
        <taxon>Nematoda</taxon>
        <taxon>Chromadorea</taxon>
        <taxon>Rhabditida</taxon>
        <taxon>Rhabditina</taxon>
        <taxon>Rhabditomorpha</taxon>
        <taxon>Rhabditoidea</taxon>
        <taxon>Rhabditidae</taxon>
        <taxon>Diploscapter</taxon>
    </lineage>
</organism>
<reference evidence="2 3" key="1">
    <citation type="journal article" date="2017" name="Curr. Biol.">
        <title>Genome architecture and evolution of a unichromosomal asexual nematode.</title>
        <authorList>
            <person name="Fradin H."/>
            <person name="Zegar C."/>
            <person name="Gutwein M."/>
            <person name="Lucas J."/>
            <person name="Kovtun M."/>
            <person name="Corcoran D."/>
            <person name="Baugh L.R."/>
            <person name="Kiontke K."/>
            <person name="Gunsalus K."/>
            <person name="Fitch D.H."/>
            <person name="Piano F."/>
        </authorList>
    </citation>
    <scope>NUCLEOTIDE SEQUENCE [LARGE SCALE GENOMIC DNA]</scope>
    <source>
        <strain evidence="2">PF1309</strain>
    </source>
</reference>
<dbReference type="InterPro" id="IPR023214">
    <property type="entry name" value="HAD_sf"/>
</dbReference>
<dbReference type="InterPro" id="IPR041492">
    <property type="entry name" value="HAD_2"/>
</dbReference>
<dbReference type="GO" id="GO:0016791">
    <property type="term" value="F:phosphatase activity"/>
    <property type="evidence" value="ECO:0007669"/>
    <property type="project" value="TreeGrafter"/>
</dbReference>
<feature type="compositionally biased region" description="Polar residues" evidence="1">
    <location>
        <begin position="351"/>
        <end position="370"/>
    </location>
</feature>
<dbReference type="EMBL" id="LIAE01010401">
    <property type="protein sequence ID" value="PAV61754.1"/>
    <property type="molecule type" value="Genomic_DNA"/>
</dbReference>
<dbReference type="SFLD" id="SFLDS00003">
    <property type="entry name" value="Haloacid_Dehalogenase"/>
    <property type="match status" value="1"/>
</dbReference>
<feature type="region of interest" description="Disordered" evidence="1">
    <location>
        <begin position="834"/>
        <end position="912"/>
    </location>
</feature>
<keyword evidence="3" id="KW-1185">Reference proteome</keyword>
<feature type="compositionally biased region" description="Polar residues" evidence="1">
    <location>
        <begin position="897"/>
        <end position="911"/>
    </location>
</feature>
<protein>
    <recommendedName>
        <fullName evidence="4">SANT domain-containing protein</fullName>
    </recommendedName>
</protein>
<evidence type="ECO:0000313" key="2">
    <source>
        <dbReference type="EMBL" id="PAV61754.1"/>
    </source>
</evidence>
<feature type="compositionally biased region" description="Low complexity" evidence="1">
    <location>
        <begin position="927"/>
        <end position="940"/>
    </location>
</feature>
<accession>A0A2A2JJB9</accession>
<dbReference type="SFLD" id="SFLDG01129">
    <property type="entry name" value="C1.5:_HAD__Beta-PGM__Phosphata"/>
    <property type="match status" value="1"/>
</dbReference>
<proteinExistence type="predicted"/>
<feature type="region of interest" description="Disordered" evidence="1">
    <location>
        <begin position="297"/>
        <end position="375"/>
    </location>
</feature>
<feature type="compositionally biased region" description="Polar residues" evidence="1">
    <location>
        <begin position="297"/>
        <end position="324"/>
    </location>
</feature>
<dbReference type="InterPro" id="IPR036412">
    <property type="entry name" value="HAD-like_sf"/>
</dbReference>
<feature type="compositionally biased region" description="Polar residues" evidence="1">
    <location>
        <begin position="856"/>
        <end position="868"/>
    </location>
</feature>
<gene>
    <name evidence="2" type="ORF">WR25_11165</name>
</gene>
<feature type="region of interest" description="Disordered" evidence="1">
    <location>
        <begin position="927"/>
        <end position="977"/>
    </location>
</feature>
<dbReference type="InterPro" id="IPR023198">
    <property type="entry name" value="PGP-like_dom2"/>
</dbReference>
<evidence type="ECO:0000313" key="3">
    <source>
        <dbReference type="Proteomes" id="UP000218231"/>
    </source>
</evidence>
<dbReference type="InterPro" id="IPR006439">
    <property type="entry name" value="HAD-SF_hydro_IA"/>
</dbReference>
<name>A0A2A2JJB9_9BILA</name>
<feature type="region of interest" description="Disordered" evidence="1">
    <location>
        <begin position="239"/>
        <end position="265"/>
    </location>
</feature>
<dbReference type="Pfam" id="PF13419">
    <property type="entry name" value="HAD_2"/>
    <property type="match status" value="1"/>
</dbReference>
<feature type="compositionally biased region" description="Basic residues" evidence="1">
    <location>
        <begin position="1080"/>
        <end position="1093"/>
    </location>
</feature>
<dbReference type="OrthoDB" id="40579at2759"/>
<dbReference type="SUPFAM" id="SSF56784">
    <property type="entry name" value="HAD-like"/>
    <property type="match status" value="1"/>
</dbReference>
<dbReference type="AlphaFoldDB" id="A0A2A2JJB9"/>
<dbReference type="PANTHER" id="PTHR18901">
    <property type="entry name" value="2-DEOXYGLUCOSE-6-PHOSPHATE PHOSPHATASE 2"/>
    <property type="match status" value="1"/>
</dbReference>
<dbReference type="Gene3D" id="3.40.50.1000">
    <property type="entry name" value="HAD superfamily/HAD-like"/>
    <property type="match status" value="1"/>
</dbReference>
<sequence>MPDFPQVSHVIFDFDGLLVETESAYTKANTQLLSKFGKQFTMEIKRRQMGMKNDEAVKWLINEVGINDLVSPEEYMREYDAILDELFPKSAAQPGAERLVRHFIQSEIPTAICTGSCSRTFIPKAKSHRDWVDLIPIHVLTGDDPHIKRGKPFPDPYLETIKRFPNPPLDPSKCLVFEDAPNGVRSAISAGMHCIYVPDPVVGVDEELLNTNMDPTDSRPKPQISRRTMAFRPQNVVGKKLGPITSTPAKPFPKPDYRMPGPSTQIPPEVLAKKFKPRPNSMEALIAASSSVLMASTGPSTKTTAGTSRTSMVNGNLPVSTVRSESPLFEDVKTPSVARVDSPVPDEGLTVSDQNPALFSPGSSDASNLNPEKKPKVRPWTFEESMTYYECLKIHGKDFDQVMKALEKRNFPCDKTKLKNYYFNTHKLLRQQLQLDEKDMEPLSKDARELFTMINHFEYKKRTNNAKMMPEKMKQLIFQGTTSVKIQKKAVAIKTPSCPCLMKLFQGNPLKKWVRFYDKIPSSVTVIMRPLTYSDANFVRSARQNPFLKLKLDINDSIDRIFKLLELKWSQNWNSALSLETRTPRIKLFTARKTEVGRLVPVEGDFSPTVAMSLNKLKRDCLEREKLKQAADGNSVSISAHPTYSVIYPNPFILTEKMFEEGLDKENVKRAVIAELFCTCGMTENIELCYSVKSSSESTEALTVLLSLLKRDYGDALVKNDMVNNLEPGNVGSVTKKRWTNELEAEGQSTPIAAKSTPRASIDKGRPSDVGLKLFAPIQSTFVQPESTPSTSIPIKVVQEKLPIPSKPPPVVVESTIVNNEVDAFLKQAQGLISERKRKNPAPQKHTPHAKIVRQSGGNTPAQPSNRGQETKLLASTPKEPPQTVLYRIEPEKRQGTRLSASRNLQYSKTGGSKMATDFSQFVSESSNSSSHLLAPCSSSQGMKTPEKQPQASDRQTRSMKKKQSQNGGRNSLNDEERERALLVDRLFGEISLSPTQSRGGQSTSQFELMHGSKSRDMLEKIMYECSMTPSKAGISQGASSISGLPEDVRKSMYDMMNTDSQDYVQNFAQLVDKLQNTPKKARNSKSNGKKST</sequence>
<feature type="compositionally biased region" description="Basic residues" evidence="1">
    <location>
        <begin position="836"/>
        <end position="852"/>
    </location>
</feature>
<dbReference type="NCBIfam" id="TIGR01509">
    <property type="entry name" value="HAD-SF-IA-v3"/>
    <property type="match status" value="1"/>
</dbReference>
<evidence type="ECO:0000256" key="1">
    <source>
        <dbReference type="SAM" id="MobiDB-lite"/>
    </source>
</evidence>
<comment type="caution">
    <text evidence="2">The sequence shown here is derived from an EMBL/GenBank/DDBJ whole genome shotgun (WGS) entry which is preliminary data.</text>
</comment>
<dbReference type="Gene3D" id="1.10.150.240">
    <property type="entry name" value="Putative phosphatase, domain 2"/>
    <property type="match status" value="1"/>
</dbReference>
<dbReference type="Proteomes" id="UP000218231">
    <property type="component" value="Unassembled WGS sequence"/>
</dbReference>